<dbReference type="EMBL" id="CP049887">
    <property type="protein sequence ID" value="QIL47447.1"/>
    <property type="molecule type" value="Genomic_DNA"/>
</dbReference>
<gene>
    <name evidence="2" type="ORF">G7082_02310</name>
</gene>
<dbReference type="Pfam" id="PF05043">
    <property type="entry name" value="Mga"/>
    <property type="match status" value="1"/>
</dbReference>
<dbReference type="InterPro" id="IPR007737">
    <property type="entry name" value="Mga_HTH"/>
</dbReference>
<sequence>MRLKYFLSRKELIKIEILDDLLISQKRIFPKDLTRKFNVSKNSILRYTAELQEDLTIVFDDITLCCSEDGDYYLEKCEWQNRAYLINHMKEFYIDNSSLYLVLKAVISTNLTIPQIAETLNYSLSTVYAKLTTLNTLAEPYEIEIDITHPSRFKGREFNVRFFLYHILLFQNRTIKQNPFPTNIPQIFLDLTNIETNLISPKKLTSSHEMRIRMIQGISLYRTTYHQEWLTEDDSFLKDIIFFNESNFNLFGDNDLIATSSQLIESRVFCFLLRASVFEIESFQEKRKIISKYQQSGLKIAQKIEYILESFAKFAKFEYTTAGYTESYYLLLINLIYLKHVSIDLCVFYEDDTFSENPYDKTNEAFISNSSKIKAFIQENSFSSFFTKIPSHKLHQLVYILHYIFDINTQPKQLNIFIQFSKNIHTEALLAHSLTSSFSSEALSITKNPDEANLFVSDSYEGKNCHVEHFFFENTYNSLEYQRLYQFITRLIYDNMFFKKIE</sequence>
<dbReference type="RefSeq" id="WP_166033556.1">
    <property type="nucleotide sequence ID" value="NZ_CP049887.1"/>
</dbReference>
<feature type="domain" description="Mga helix-turn-helix" evidence="1">
    <location>
        <begin position="86"/>
        <end position="165"/>
    </location>
</feature>
<dbReference type="KEGG" id="vhy:G7082_02310"/>
<proteinExistence type="predicted"/>
<organism evidence="2 3">
    <name type="scientific">Vagococcus hydrophili</name>
    <dbReference type="NCBI Taxonomy" id="2714947"/>
    <lineage>
        <taxon>Bacteria</taxon>
        <taxon>Bacillati</taxon>
        <taxon>Bacillota</taxon>
        <taxon>Bacilli</taxon>
        <taxon>Lactobacillales</taxon>
        <taxon>Enterococcaceae</taxon>
        <taxon>Vagococcus</taxon>
    </lineage>
</organism>
<evidence type="ECO:0000313" key="2">
    <source>
        <dbReference type="EMBL" id="QIL47447.1"/>
    </source>
</evidence>
<name>A0A6G8AR26_9ENTE</name>
<dbReference type="Proteomes" id="UP000501747">
    <property type="component" value="Chromosome"/>
</dbReference>
<protein>
    <recommendedName>
        <fullName evidence="1">Mga helix-turn-helix domain-containing protein</fullName>
    </recommendedName>
</protein>
<evidence type="ECO:0000259" key="1">
    <source>
        <dbReference type="Pfam" id="PF05043"/>
    </source>
</evidence>
<keyword evidence="3" id="KW-1185">Reference proteome</keyword>
<dbReference type="AlphaFoldDB" id="A0A6G8AR26"/>
<accession>A0A6G8AR26</accession>
<evidence type="ECO:0000313" key="3">
    <source>
        <dbReference type="Proteomes" id="UP000501747"/>
    </source>
</evidence>
<reference evidence="2 3" key="1">
    <citation type="submission" date="2020-03" db="EMBL/GenBank/DDBJ databases">
        <title>Vagococcus sp. nov., isolated from beetles.</title>
        <authorList>
            <person name="Hyun D.-W."/>
            <person name="Bae J.-W."/>
        </authorList>
    </citation>
    <scope>NUCLEOTIDE SEQUENCE [LARGE SCALE GENOMIC DNA]</scope>
    <source>
        <strain evidence="2 3">HDW17B</strain>
    </source>
</reference>